<dbReference type="Gene3D" id="2.40.128.410">
    <property type="match status" value="1"/>
</dbReference>
<organism evidence="1 2">
    <name type="scientific">Ulvibacterium marinum</name>
    <dbReference type="NCBI Taxonomy" id="2419782"/>
    <lineage>
        <taxon>Bacteria</taxon>
        <taxon>Pseudomonadati</taxon>
        <taxon>Bacteroidota</taxon>
        <taxon>Flavobacteriia</taxon>
        <taxon>Flavobacteriales</taxon>
        <taxon>Flavobacteriaceae</taxon>
        <taxon>Ulvibacterium</taxon>
    </lineage>
</organism>
<comment type="caution">
    <text evidence="1">The sequence shown here is derived from an EMBL/GenBank/DDBJ whole genome shotgun (WGS) entry which is preliminary data.</text>
</comment>
<reference evidence="1 2" key="1">
    <citation type="submission" date="2018-10" db="EMBL/GenBank/DDBJ databases">
        <title>Ulvibacterium marinum gen. nov., sp. nov., a novel marine bacterium of the family Flavobacteriaceae, isolated from a culture of the green alga Ulva prolifera.</title>
        <authorList>
            <person name="Zhang Z."/>
        </authorList>
    </citation>
    <scope>NUCLEOTIDE SEQUENCE [LARGE SCALE GENOMIC DNA]</scope>
    <source>
        <strain evidence="1 2">CCMM003</strain>
    </source>
</reference>
<proteinExistence type="predicted"/>
<dbReference type="RefSeq" id="WP_120711534.1">
    <property type="nucleotide sequence ID" value="NZ_RBCJ01000002.1"/>
</dbReference>
<keyword evidence="2" id="KW-1185">Reference proteome</keyword>
<sequence>MKKVSLVSVLILLFFYTLLGQNELEQKQLREKKSKIEYIQIKKLVESKLYKFEVQRVSRVRSSPINFMGGGYYLTVTKDSVNTHLPYFGVRHSGGGSGESNGIEFNGLMEDYKVEYDDSKKRIIVKFIGRNTSESLDITLSIFKNGSSQLSVRSSHRSSMNYSGKLIKS</sequence>
<dbReference type="AlphaFoldDB" id="A0A3B0C4Z6"/>
<accession>A0A3B0C4Z6</accession>
<dbReference type="OrthoDB" id="1097715at2"/>
<evidence type="ECO:0000313" key="1">
    <source>
        <dbReference type="EMBL" id="RKN81375.1"/>
    </source>
</evidence>
<name>A0A3B0C4Z6_9FLAO</name>
<evidence type="ECO:0000313" key="2">
    <source>
        <dbReference type="Proteomes" id="UP000276603"/>
    </source>
</evidence>
<dbReference type="Pfam" id="PF14059">
    <property type="entry name" value="DUF4251"/>
    <property type="match status" value="1"/>
</dbReference>
<dbReference type="EMBL" id="RBCJ01000002">
    <property type="protein sequence ID" value="RKN81375.1"/>
    <property type="molecule type" value="Genomic_DNA"/>
</dbReference>
<gene>
    <name evidence="1" type="ORF">D7Z94_10610</name>
</gene>
<dbReference type="InterPro" id="IPR025347">
    <property type="entry name" value="DUF4251"/>
</dbReference>
<dbReference type="Proteomes" id="UP000276603">
    <property type="component" value="Unassembled WGS sequence"/>
</dbReference>
<protein>
    <submittedName>
        <fullName evidence="1">DUF4251 domain-containing protein</fullName>
    </submittedName>
</protein>